<keyword evidence="2" id="KW-1185">Reference proteome</keyword>
<gene>
    <name evidence="1" type="ORF">P6F46_14005</name>
</gene>
<protein>
    <submittedName>
        <fullName evidence="1">Uncharacterized protein</fullName>
    </submittedName>
</protein>
<evidence type="ECO:0000313" key="2">
    <source>
        <dbReference type="Proteomes" id="UP001229716"/>
    </source>
</evidence>
<organism evidence="1 2">
    <name type="scientific">Bacillus shihchuchen</name>
    <dbReference type="NCBI Taxonomy" id="3036942"/>
    <lineage>
        <taxon>Bacteria</taxon>
        <taxon>Bacillati</taxon>
        <taxon>Bacillota</taxon>
        <taxon>Bacilli</taxon>
        <taxon>Bacillales</taxon>
        <taxon>Bacillaceae</taxon>
        <taxon>Bacillus</taxon>
        <taxon>Bacillus cereus group</taxon>
    </lineage>
</organism>
<name>A0ABT7KVA7_9BACI</name>
<sequence>MDKNGNVDSQNELQLIQKHEELQAIKNKFESQVMDTALELAEKESSLLKFRMEEINVAVKNDIGINIDELSEKAEEILNLDRNQSNEEIAIKLLEDISLNSKSKFLRSIAKSMLKEKWWEK</sequence>
<comment type="caution">
    <text evidence="1">The sequence shown here is derived from an EMBL/GenBank/DDBJ whole genome shotgun (WGS) entry which is preliminary data.</text>
</comment>
<dbReference type="Proteomes" id="UP001229716">
    <property type="component" value="Unassembled WGS sequence"/>
</dbReference>
<accession>A0ABT7KVA7</accession>
<dbReference type="EMBL" id="JASWHZ010000001">
    <property type="protein sequence ID" value="MDL2418092.1"/>
    <property type="molecule type" value="Genomic_DNA"/>
</dbReference>
<evidence type="ECO:0000313" key="1">
    <source>
        <dbReference type="EMBL" id="MDL2418092.1"/>
    </source>
</evidence>
<proteinExistence type="predicted"/>
<reference evidence="1 2" key="1">
    <citation type="journal article" date="2023" name="Int. J. Mol. Sci.">
        <title>Pathogenicity and Genomic Characterization of a Novel Genospecies, Bacillus shihchuchen, of the Bacillus cereus Group Isolated from Chinese Softshell Turtle (Pelodiscus sinensis).</title>
        <authorList>
            <person name="Cheng L.W."/>
            <person name="Byadgi O.V."/>
            <person name="Tsai C.E."/>
            <person name="Wang P.C."/>
            <person name="Chen S.C."/>
        </authorList>
    </citation>
    <scope>NUCLEOTIDE SEQUENCE [LARGE SCALE GENOMIC DNA]</scope>
    <source>
        <strain evidence="1 2">QF108-045</strain>
    </source>
</reference>